<name>A0A6P8K6P5_DROMA</name>
<reference evidence="2" key="1">
    <citation type="submission" date="2025-08" db="UniProtKB">
        <authorList>
            <consortium name="RefSeq"/>
        </authorList>
    </citation>
    <scope>IDENTIFICATION</scope>
    <source>
        <strain evidence="2">Mau12</strain>
        <tissue evidence="2">Whole Body</tissue>
    </source>
</reference>
<evidence type="ECO:0000313" key="2">
    <source>
        <dbReference type="RefSeq" id="XP_033158541.1"/>
    </source>
</evidence>
<dbReference type="AlphaFoldDB" id="A0A6P8K6P5"/>
<keyword evidence="1" id="KW-1185">Reference proteome</keyword>
<proteinExistence type="predicted"/>
<accession>A0A6P8K6P5</accession>
<organism evidence="1 2">
    <name type="scientific">Drosophila mauritiana</name>
    <name type="common">Fruit fly</name>
    <dbReference type="NCBI Taxonomy" id="7226"/>
    <lineage>
        <taxon>Eukaryota</taxon>
        <taxon>Metazoa</taxon>
        <taxon>Ecdysozoa</taxon>
        <taxon>Arthropoda</taxon>
        <taxon>Hexapoda</taxon>
        <taxon>Insecta</taxon>
        <taxon>Pterygota</taxon>
        <taxon>Neoptera</taxon>
        <taxon>Endopterygota</taxon>
        <taxon>Diptera</taxon>
        <taxon>Brachycera</taxon>
        <taxon>Muscomorpha</taxon>
        <taxon>Ephydroidea</taxon>
        <taxon>Drosophilidae</taxon>
        <taxon>Drosophila</taxon>
        <taxon>Sophophora</taxon>
    </lineage>
</organism>
<dbReference type="GeneID" id="117139957"/>
<evidence type="ECO:0000313" key="1">
    <source>
        <dbReference type="Proteomes" id="UP000515162"/>
    </source>
</evidence>
<dbReference type="RefSeq" id="XP_033158541.1">
    <property type="nucleotide sequence ID" value="XM_033302650.1"/>
</dbReference>
<gene>
    <name evidence="2" type="primary">LOC117139957</name>
</gene>
<sequence length="90" mass="10503">MSSTNETNQVLQRLNSLKIVETPKEQKEFGKRECYSLDSKKYSLVPATPSSSGHGKFQTELKKRRKNKLNRLYTYEADKNFIKARKSLNF</sequence>
<dbReference type="Proteomes" id="UP000515162">
    <property type="component" value="Chromosome 3L"/>
</dbReference>
<protein>
    <submittedName>
        <fullName evidence="2">Protein Z600</fullName>
    </submittedName>
</protein>